<feature type="transmembrane region" description="Helical" evidence="1">
    <location>
        <begin position="66"/>
        <end position="88"/>
    </location>
</feature>
<organism evidence="2 3">
    <name type="scientific">Thermosipho japonicus</name>
    <dbReference type="NCBI Taxonomy" id="90323"/>
    <lineage>
        <taxon>Bacteria</taxon>
        <taxon>Thermotogati</taxon>
        <taxon>Thermotogota</taxon>
        <taxon>Thermotogae</taxon>
        <taxon>Thermotogales</taxon>
        <taxon>Fervidobacteriaceae</taxon>
        <taxon>Thermosipho</taxon>
    </lineage>
</organism>
<evidence type="ECO:0000256" key="1">
    <source>
        <dbReference type="SAM" id="Phobius"/>
    </source>
</evidence>
<evidence type="ECO:0000313" key="3">
    <source>
        <dbReference type="Proteomes" id="UP000555828"/>
    </source>
</evidence>
<accession>A0A841GS98</accession>
<comment type="caution">
    <text evidence="2">The sequence shown here is derived from an EMBL/GenBank/DDBJ whole genome shotgun (WGS) entry which is preliminary data.</text>
</comment>
<proteinExistence type="predicted"/>
<name>A0A841GS98_9BACT</name>
<dbReference type="Proteomes" id="UP000555828">
    <property type="component" value="Unassembled WGS sequence"/>
</dbReference>
<gene>
    <name evidence="2" type="ORF">HNP65_000896</name>
</gene>
<feature type="transmembrane region" description="Helical" evidence="1">
    <location>
        <begin position="35"/>
        <end position="54"/>
    </location>
</feature>
<dbReference type="EMBL" id="JACHEX010000002">
    <property type="protein sequence ID" value="MBB6062458.1"/>
    <property type="molecule type" value="Genomic_DNA"/>
</dbReference>
<feature type="transmembrane region" description="Helical" evidence="1">
    <location>
        <begin position="9"/>
        <end position="29"/>
    </location>
</feature>
<protein>
    <submittedName>
        <fullName evidence="2">Uncharacterized protein</fullName>
    </submittedName>
</protein>
<dbReference type="AlphaFoldDB" id="A0A841GS98"/>
<keyword evidence="1" id="KW-0812">Transmembrane</keyword>
<dbReference type="RefSeq" id="WP_184619136.1">
    <property type="nucleotide sequence ID" value="NZ_JACHEX010000002.1"/>
</dbReference>
<reference evidence="2 3" key="1">
    <citation type="submission" date="2020-08" db="EMBL/GenBank/DDBJ databases">
        <title>Genomic Encyclopedia of Type Strains, Phase IV (KMG-IV): sequencing the most valuable type-strain genomes for metagenomic binning, comparative biology and taxonomic classification.</title>
        <authorList>
            <person name="Goeker M."/>
        </authorList>
    </citation>
    <scope>NUCLEOTIDE SEQUENCE [LARGE SCALE GENOMIC DNA]</scope>
    <source>
        <strain evidence="2 3">DSM 13481</strain>
    </source>
</reference>
<evidence type="ECO:0000313" key="2">
    <source>
        <dbReference type="EMBL" id="MBB6062458.1"/>
    </source>
</evidence>
<keyword evidence="1" id="KW-0472">Membrane</keyword>
<keyword evidence="1" id="KW-1133">Transmembrane helix</keyword>
<keyword evidence="3" id="KW-1185">Reference proteome</keyword>
<sequence>MKNEKYKLLVFLEFLIVYVFSSFILHVNYFTLSPFVLKFFIFYFLVLSLFSSIKGKKFLFSEISRLWIYSFTPLLCYLFFIIGIYFHISIDSRFSYFIPFLFSNYYNLEYESRKYITFLRLFSFSFFILGVN</sequence>